<dbReference type="AlphaFoldDB" id="A0AAD7EVF0"/>
<proteinExistence type="predicted"/>
<dbReference type="CDD" id="cd03440">
    <property type="entry name" value="hot_dog"/>
    <property type="match status" value="1"/>
</dbReference>
<dbReference type="EMBL" id="JARIHO010000010">
    <property type="protein sequence ID" value="KAJ7354192.1"/>
    <property type="molecule type" value="Genomic_DNA"/>
</dbReference>
<evidence type="ECO:0008006" key="3">
    <source>
        <dbReference type="Google" id="ProtNLM"/>
    </source>
</evidence>
<dbReference type="SUPFAM" id="SSF54637">
    <property type="entry name" value="Thioesterase/thiol ester dehydrase-isomerase"/>
    <property type="match status" value="1"/>
</dbReference>
<reference evidence="1" key="1">
    <citation type="submission" date="2023-03" db="EMBL/GenBank/DDBJ databases">
        <title>Massive genome expansion in bonnet fungi (Mycena s.s.) driven by repeated elements and novel gene families across ecological guilds.</title>
        <authorList>
            <consortium name="Lawrence Berkeley National Laboratory"/>
            <person name="Harder C.B."/>
            <person name="Miyauchi S."/>
            <person name="Viragh M."/>
            <person name="Kuo A."/>
            <person name="Thoen E."/>
            <person name="Andreopoulos B."/>
            <person name="Lu D."/>
            <person name="Skrede I."/>
            <person name="Drula E."/>
            <person name="Henrissat B."/>
            <person name="Morin E."/>
            <person name="Kohler A."/>
            <person name="Barry K."/>
            <person name="LaButti K."/>
            <person name="Morin E."/>
            <person name="Salamov A."/>
            <person name="Lipzen A."/>
            <person name="Mereny Z."/>
            <person name="Hegedus B."/>
            <person name="Baldrian P."/>
            <person name="Stursova M."/>
            <person name="Weitz H."/>
            <person name="Taylor A."/>
            <person name="Grigoriev I.V."/>
            <person name="Nagy L.G."/>
            <person name="Martin F."/>
            <person name="Kauserud H."/>
        </authorList>
    </citation>
    <scope>NUCLEOTIDE SEQUENCE</scope>
    <source>
        <strain evidence="1">CBHHK002</strain>
    </source>
</reference>
<dbReference type="InterPro" id="IPR029069">
    <property type="entry name" value="HotDog_dom_sf"/>
</dbReference>
<evidence type="ECO:0000313" key="2">
    <source>
        <dbReference type="Proteomes" id="UP001218218"/>
    </source>
</evidence>
<organism evidence="1 2">
    <name type="scientific">Mycena albidolilacea</name>
    <dbReference type="NCBI Taxonomy" id="1033008"/>
    <lineage>
        <taxon>Eukaryota</taxon>
        <taxon>Fungi</taxon>
        <taxon>Dikarya</taxon>
        <taxon>Basidiomycota</taxon>
        <taxon>Agaricomycotina</taxon>
        <taxon>Agaricomycetes</taxon>
        <taxon>Agaricomycetidae</taxon>
        <taxon>Agaricales</taxon>
        <taxon>Marasmiineae</taxon>
        <taxon>Mycenaceae</taxon>
        <taxon>Mycena</taxon>
    </lineage>
</organism>
<name>A0AAD7EVF0_9AGAR</name>
<keyword evidence="2" id="KW-1185">Reference proteome</keyword>
<protein>
    <recommendedName>
        <fullName evidence="3">Thioesterase domain-containing protein</fullName>
    </recommendedName>
</protein>
<sequence length="191" mass="20764">MAPDRYNATIAEILRAPLPDTILSRIQGNAPPKVKESAVKWLNIFHTFVGALTRKITVTEVSLDPDPLENGRILTLICEIDVTPEMVDGHDNVHNAFVVTVIDECVSSAVTALDYAEGGPGMSGVSLSLDTVFHNPAERGAKLRFVNTTLTAVSGMMSCRCQVWDLTRRRLVATSTFIGMRSSLPKLAGRL</sequence>
<dbReference type="Gene3D" id="3.10.129.10">
    <property type="entry name" value="Hotdog Thioesterase"/>
    <property type="match status" value="1"/>
</dbReference>
<gene>
    <name evidence="1" type="ORF">DFH08DRAFT_854380</name>
</gene>
<evidence type="ECO:0000313" key="1">
    <source>
        <dbReference type="EMBL" id="KAJ7354192.1"/>
    </source>
</evidence>
<comment type="caution">
    <text evidence="1">The sequence shown here is derived from an EMBL/GenBank/DDBJ whole genome shotgun (WGS) entry which is preliminary data.</text>
</comment>
<accession>A0AAD7EVF0</accession>
<dbReference type="Proteomes" id="UP001218218">
    <property type="component" value="Unassembled WGS sequence"/>
</dbReference>